<evidence type="ECO:0000313" key="6">
    <source>
        <dbReference type="Proteomes" id="UP000266721"/>
    </source>
</evidence>
<feature type="non-terminal residue" evidence="5">
    <location>
        <position position="340"/>
    </location>
</feature>
<organism evidence="5 6">
    <name type="scientific">Mytilus galloprovincialis</name>
    <name type="common">Mediterranean mussel</name>
    <dbReference type="NCBI Taxonomy" id="29158"/>
    <lineage>
        <taxon>Eukaryota</taxon>
        <taxon>Metazoa</taxon>
        <taxon>Spiralia</taxon>
        <taxon>Lophotrochozoa</taxon>
        <taxon>Mollusca</taxon>
        <taxon>Bivalvia</taxon>
        <taxon>Autobranchia</taxon>
        <taxon>Pteriomorphia</taxon>
        <taxon>Mytilida</taxon>
        <taxon>Mytiloidea</taxon>
        <taxon>Mytilidae</taxon>
        <taxon>Mytilinae</taxon>
        <taxon>Mytilus</taxon>
    </lineage>
</organism>
<proteinExistence type="predicted"/>
<evidence type="ECO:0000256" key="2">
    <source>
        <dbReference type="ARBA" id="ARBA00023157"/>
    </source>
</evidence>
<protein>
    <submittedName>
        <fullName evidence="5">Vascular 3-like endothelial growth factor receptor</fullName>
    </submittedName>
</protein>
<keyword evidence="3" id="KW-0393">Immunoglobulin domain</keyword>
<evidence type="ECO:0000313" key="5">
    <source>
        <dbReference type="EMBL" id="OPL20942.1"/>
    </source>
</evidence>
<dbReference type="SMART" id="SM00408">
    <property type="entry name" value="IGc2"/>
    <property type="match status" value="2"/>
</dbReference>
<accession>A0A3R5Q7B3</accession>
<keyword evidence="1" id="KW-0732">Signal</keyword>
<dbReference type="FunFam" id="2.60.40.10:FF:000107">
    <property type="entry name" value="Myosin, light chain kinase a"/>
    <property type="match status" value="1"/>
</dbReference>
<dbReference type="Proteomes" id="UP000266721">
    <property type="component" value="Unassembled WGS sequence"/>
</dbReference>
<keyword evidence="2" id="KW-1015">Disulfide bond</keyword>
<dbReference type="InterPro" id="IPR007110">
    <property type="entry name" value="Ig-like_dom"/>
</dbReference>
<dbReference type="SMART" id="SM00409">
    <property type="entry name" value="IG"/>
    <property type="match status" value="2"/>
</dbReference>
<dbReference type="InterPro" id="IPR013098">
    <property type="entry name" value="Ig_I-set"/>
</dbReference>
<gene>
    <name evidence="5" type="ORF">AM593_06710</name>
</gene>
<dbReference type="CDD" id="cd00096">
    <property type="entry name" value="Ig"/>
    <property type="match status" value="1"/>
</dbReference>
<evidence type="ECO:0000256" key="3">
    <source>
        <dbReference type="ARBA" id="ARBA00023319"/>
    </source>
</evidence>
<reference evidence="5 6" key="1">
    <citation type="journal article" date="2016" name="PLoS ONE">
        <title>A First Insight into the Genome of the Filter-Feeder Mussel Mytilus galloprovincialis.</title>
        <authorList>
            <person name="Murgarella M."/>
            <person name="Puiu D."/>
            <person name="Novoa B."/>
            <person name="Figueras A."/>
            <person name="Posada D."/>
            <person name="Canchaya C."/>
        </authorList>
    </citation>
    <scope>NUCLEOTIDE SEQUENCE [LARGE SCALE GENOMIC DNA]</scope>
    <source>
        <tissue evidence="5">Muscle</tissue>
    </source>
</reference>
<dbReference type="InterPro" id="IPR013783">
    <property type="entry name" value="Ig-like_fold"/>
</dbReference>
<dbReference type="InterPro" id="IPR036179">
    <property type="entry name" value="Ig-like_dom_sf"/>
</dbReference>
<feature type="non-terminal residue" evidence="5">
    <location>
        <position position="1"/>
    </location>
</feature>
<name>A0A3R5Q7B3_MYTGA</name>
<keyword evidence="6" id="KW-1185">Reference proteome</keyword>
<dbReference type="GO" id="GO:0007156">
    <property type="term" value="P:homophilic cell adhesion via plasma membrane adhesion molecules"/>
    <property type="evidence" value="ECO:0007669"/>
    <property type="project" value="TreeGrafter"/>
</dbReference>
<dbReference type="InterPro" id="IPR003598">
    <property type="entry name" value="Ig_sub2"/>
</dbReference>
<keyword evidence="5" id="KW-0675">Receptor</keyword>
<evidence type="ECO:0000256" key="1">
    <source>
        <dbReference type="ARBA" id="ARBA00022729"/>
    </source>
</evidence>
<dbReference type="InterPro" id="IPR003599">
    <property type="entry name" value="Ig_sub"/>
</dbReference>
<evidence type="ECO:0000259" key="4">
    <source>
        <dbReference type="PROSITE" id="PS50835"/>
    </source>
</evidence>
<dbReference type="InterPro" id="IPR050958">
    <property type="entry name" value="Cell_Adh-Cytoskel_Orgn"/>
</dbReference>
<dbReference type="PROSITE" id="PS50835">
    <property type="entry name" value="IG_LIKE"/>
    <property type="match status" value="2"/>
</dbReference>
<dbReference type="GO" id="GO:0005886">
    <property type="term" value="C:plasma membrane"/>
    <property type="evidence" value="ECO:0007669"/>
    <property type="project" value="TreeGrafter"/>
</dbReference>
<dbReference type="SUPFAM" id="SSF48726">
    <property type="entry name" value="Immunoglobulin"/>
    <property type="match status" value="2"/>
</dbReference>
<feature type="domain" description="Ig-like" evidence="4">
    <location>
        <begin position="126"/>
        <end position="235"/>
    </location>
</feature>
<dbReference type="EMBL" id="KV597456">
    <property type="protein sequence ID" value="OPL20942.1"/>
    <property type="molecule type" value="Genomic_DNA"/>
</dbReference>
<dbReference type="PANTHER" id="PTHR45080">
    <property type="entry name" value="CONTACTIN 5"/>
    <property type="match status" value="1"/>
</dbReference>
<sequence>MSGTYTVKGKPLVDIKSNKSGDFYQYKHHYTLTCNVPCVETGDLHVWMEYSPCNISMCYNQMGHQWKNKSDVQFLKRRSLRLSYLSEQTEVIRCRAQNEIGSTTSPIEIVKIKGKRITYFGLFLLPRKTSLDEKKESLSLNISNANTIEEDNITIICYANLWEYNKVNLWYREEEPETLQPIENVNRSNITRGRSSFSLTVELVIHSVQVSDTGSYVCLATKPDNSGQIEPDRIERKIKVRGLVKPHVGDGQHDQNTRININMGISYKVADCEMVGTPEPSFRWFKDNKLIKYTNNFGIYFTNNYKSLRINKTSRIHQGVYTCEATNRRGVACMNWTLVV</sequence>
<dbReference type="AlphaFoldDB" id="A0A3R5Q7B3"/>
<feature type="domain" description="Ig-like" evidence="4">
    <location>
        <begin position="246"/>
        <end position="339"/>
    </location>
</feature>
<dbReference type="PANTHER" id="PTHR45080:SF8">
    <property type="entry name" value="IG-LIKE DOMAIN-CONTAINING PROTEIN"/>
    <property type="match status" value="1"/>
</dbReference>
<dbReference type="Pfam" id="PF07679">
    <property type="entry name" value="I-set"/>
    <property type="match status" value="1"/>
</dbReference>
<dbReference type="Gene3D" id="2.60.40.10">
    <property type="entry name" value="Immunoglobulins"/>
    <property type="match status" value="2"/>
</dbReference>